<feature type="transmembrane region" description="Helical" evidence="8">
    <location>
        <begin position="193"/>
        <end position="212"/>
    </location>
</feature>
<dbReference type="SUPFAM" id="SSF81345">
    <property type="entry name" value="ABC transporter involved in vitamin B12 uptake, BtuC"/>
    <property type="match status" value="1"/>
</dbReference>
<dbReference type="Gene3D" id="1.10.3470.10">
    <property type="entry name" value="ABC transporter involved in vitamin B12 uptake, BtuC"/>
    <property type="match status" value="1"/>
</dbReference>
<reference evidence="9 10" key="1">
    <citation type="submission" date="2019-08" db="EMBL/GenBank/DDBJ databases">
        <authorList>
            <person name="Peeters C."/>
        </authorList>
    </citation>
    <scope>NUCLEOTIDE SEQUENCE [LARGE SCALE GENOMIC DNA]</scope>
    <source>
        <strain evidence="9 10">LMG 30175</strain>
    </source>
</reference>
<evidence type="ECO:0000256" key="7">
    <source>
        <dbReference type="ARBA" id="ARBA00023136"/>
    </source>
</evidence>
<keyword evidence="5 8" id="KW-0812">Transmembrane</keyword>
<comment type="similarity">
    <text evidence="2">Belongs to the binding-protein-dependent transport system permease family. FecCD subfamily.</text>
</comment>
<dbReference type="GO" id="GO:0005886">
    <property type="term" value="C:plasma membrane"/>
    <property type="evidence" value="ECO:0007669"/>
    <property type="project" value="UniProtKB-SubCell"/>
</dbReference>
<dbReference type="PANTHER" id="PTHR30472">
    <property type="entry name" value="FERRIC ENTEROBACTIN TRANSPORT SYSTEM PERMEASE PROTEIN"/>
    <property type="match status" value="1"/>
</dbReference>
<dbReference type="Proteomes" id="UP000414233">
    <property type="component" value="Unassembled WGS sequence"/>
</dbReference>
<dbReference type="RefSeq" id="WP_150695188.1">
    <property type="nucleotide sequence ID" value="NZ_CABPRZ010000001.1"/>
</dbReference>
<dbReference type="GO" id="GO:0022857">
    <property type="term" value="F:transmembrane transporter activity"/>
    <property type="evidence" value="ECO:0007669"/>
    <property type="project" value="InterPro"/>
</dbReference>
<keyword evidence="7 8" id="KW-0472">Membrane</keyword>
<keyword evidence="3" id="KW-0813">Transport</keyword>
<dbReference type="PANTHER" id="PTHR30472:SF25">
    <property type="entry name" value="ABC TRANSPORTER PERMEASE PROTEIN MJ0876-RELATED"/>
    <property type="match status" value="1"/>
</dbReference>
<feature type="transmembrane region" description="Helical" evidence="8">
    <location>
        <begin position="59"/>
        <end position="78"/>
    </location>
</feature>
<keyword evidence="4" id="KW-1003">Cell membrane</keyword>
<gene>
    <name evidence="9" type="ORF">PTE30175_00203</name>
</gene>
<feature type="transmembrane region" description="Helical" evidence="8">
    <location>
        <begin position="279"/>
        <end position="298"/>
    </location>
</feature>
<keyword evidence="6 8" id="KW-1133">Transmembrane helix</keyword>
<feature type="transmembrane region" description="Helical" evidence="8">
    <location>
        <begin position="239"/>
        <end position="267"/>
    </location>
</feature>
<evidence type="ECO:0000256" key="4">
    <source>
        <dbReference type="ARBA" id="ARBA00022475"/>
    </source>
</evidence>
<evidence type="ECO:0000256" key="1">
    <source>
        <dbReference type="ARBA" id="ARBA00004651"/>
    </source>
</evidence>
<dbReference type="Pfam" id="PF01032">
    <property type="entry name" value="FecCD"/>
    <property type="match status" value="1"/>
</dbReference>
<organism evidence="9 10">
    <name type="scientific">Pandoraea terrae</name>
    <dbReference type="NCBI Taxonomy" id="1537710"/>
    <lineage>
        <taxon>Bacteria</taxon>
        <taxon>Pseudomonadati</taxon>
        <taxon>Pseudomonadota</taxon>
        <taxon>Betaproteobacteria</taxon>
        <taxon>Burkholderiales</taxon>
        <taxon>Burkholderiaceae</taxon>
        <taxon>Pandoraea</taxon>
    </lineage>
</organism>
<feature type="transmembrane region" description="Helical" evidence="8">
    <location>
        <begin position="150"/>
        <end position="173"/>
    </location>
</feature>
<proteinExistence type="inferred from homology"/>
<protein>
    <submittedName>
        <fullName evidence="9">ABC transporter permease</fullName>
    </submittedName>
</protein>
<feature type="transmembrane region" description="Helical" evidence="8">
    <location>
        <begin position="120"/>
        <end position="138"/>
    </location>
</feature>
<dbReference type="InterPro" id="IPR037294">
    <property type="entry name" value="ABC_BtuC-like"/>
</dbReference>
<dbReference type="EMBL" id="CABPRZ010000001">
    <property type="protein sequence ID" value="VVD63150.1"/>
    <property type="molecule type" value="Genomic_DNA"/>
</dbReference>
<evidence type="ECO:0000256" key="5">
    <source>
        <dbReference type="ARBA" id="ARBA00022692"/>
    </source>
</evidence>
<keyword evidence="10" id="KW-1185">Reference proteome</keyword>
<evidence type="ECO:0000256" key="3">
    <source>
        <dbReference type="ARBA" id="ARBA00022448"/>
    </source>
</evidence>
<dbReference type="CDD" id="cd06550">
    <property type="entry name" value="TM_ABC_iron-siderophores_like"/>
    <property type="match status" value="1"/>
</dbReference>
<dbReference type="OrthoDB" id="9782305at2"/>
<evidence type="ECO:0000256" key="6">
    <source>
        <dbReference type="ARBA" id="ARBA00022989"/>
    </source>
</evidence>
<name>A0A5E4RIH4_9BURK</name>
<sequence length="331" mass="33512">MTLPRALRIWGLLAAAALAVLTVSLMLGSVPVSFGALVDLVSGRGGGIAGEVVMRLRLPRALAAFACGGLLASAGAMMQVLLRNPLADPYVLGISGGAAVFALAGLALMLPFVWVQAGAFAGALAAIALVMSLSHRSFLRTGGHDSSARLLLTGVMLAAGMGAVATLILTLAPDASLRGMLFWLTGDLNGVDSVALPLGALLLALLLVCPVAHELNALLRGDAVAQSVGVAVGRLRLRIYLAASLATAVAVTTAGSIGFVGLVVPHLLRLGFGNDQRMLLPASALGGGILVMVADLAARTLLAPTQLPVGAITALIGVPVFLWLLSKRPLP</sequence>
<feature type="transmembrane region" description="Helical" evidence="8">
    <location>
        <begin position="90"/>
        <end position="114"/>
    </location>
</feature>
<dbReference type="AlphaFoldDB" id="A0A5E4RIH4"/>
<accession>A0A5E4RIH4</accession>
<feature type="transmembrane region" description="Helical" evidence="8">
    <location>
        <begin position="307"/>
        <end position="325"/>
    </location>
</feature>
<evidence type="ECO:0000313" key="10">
    <source>
        <dbReference type="Proteomes" id="UP000414233"/>
    </source>
</evidence>
<evidence type="ECO:0000313" key="9">
    <source>
        <dbReference type="EMBL" id="VVD63150.1"/>
    </source>
</evidence>
<dbReference type="InterPro" id="IPR000522">
    <property type="entry name" value="ABC_transptr_permease_BtuC"/>
</dbReference>
<evidence type="ECO:0000256" key="8">
    <source>
        <dbReference type="SAM" id="Phobius"/>
    </source>
</evidence>
<comment type="subcellular location">
    <subcellularLocation>
        <location evidence="1">Cell membrane</location>
        <topology evidence="1">Multi-pass membrane protein</topology>
    </subcellularLocation>
</comment>
<evidence type="ECO:0000256" key="2">
    <source>
        <dbReference type="ARBA" id="ARBA00007935"/>
    </source>
</evidence>